<gene>
    <name evidence="1" type="ORF">SAMN04488029_1968</name>
</gene>
<dbReference type="EMBL" id="FWYF01000002">
    <property type="protein sequence ID" value="SMD34364.1"/>
    <property type="molecule type" value="Genomic_DNA"/>
</dbReference>
<proteinExistence type="predicted"/>
<name>A0A1W2GCX8_REIFA</name>
<sequence length="271" mass="32058">MIAHLMNPIIFKITAVPDKKANKLIIGDSRAEQSFNDNLLNNTWNLAMGGDSYFYTFQKLKIYHRFNPKIDTVIISIGGHNIRRGIVDHWLFDDSHLLRMKLYVPFFDWDDYNFWFEHKPKIMIRKWFAQSTNFFYYFGKKDKSLGGFRGNRTSHLQASIDNYILPENLFEYSPLHLEYLNKIDKYCKNHDLKLIFVSTPVHETLLEEQKTVHKFHKQYFSEVPIVDFNKMALPDSCFADIGHLNTIGSSYLSKRINSEGWKKVIETNLHY</sequence>
<evidence type="ECO:0000313" key="2">
    <source>
        <dbReference type="Proteomes" id="UP000192472"/>
    </source>
</evidence>
<evidence type="ECO:0000313" key="1">
    <source>
        <dbReference type="EMBL" id="SMD34364.1"/>
    </source>
</evidence>
<dbReference type="STRING" id="692418.SAMN04488029_1968"/>
<dbReference type="AlphaFoldDB" id="A0A1W2GCX8"/>
<dbReference type="Proteomes" id="UP000192472">
    <property type="component" value="Unassembled WGS sequence"/>
</dbReference>
<accession>A0A1W2GCX8</accession>
<reference evidence="1 2" key="1">
    <citation type="submission" date="2017-04" db="EMBL/GenBank/DDBJ databases">
        <authorList>
            <person name="Afonso C.L."/>
            <person name="Miller P.J."/>
            <person name="Scott M.A."/>
            <person name="Spackman E."/>
            <person name="Goraichik I."/>
            <person name="Dimitrov K.M."/>
            <person name="Suarez D.L."/>
            <person name="Swayne D.E."/>
        </authorList>
    </citation>
    <scope>NUCLEOTIDE SEQUENCE [LARGE SCALE GENOMIC DNA]</scope>
    <source>
        <strain evidence="1 2">DSM 26133</strain>
    </source>
</reference>
<evidence type="ECO:0008006" key="3">
    <source>
        <dbReference type="Google" id="ProtNLM"/>
    </source>
</evidence>
<protein>
    <recommendedName>
        <fullName evidence="3">SGNH/GDSL hydrolase family protein</fullName>
    </recommendedName>
</protein>
<dbReference type="SUPFAM" id="SSF52266">
    <property type="entry name" value="SGNH hydrolase"/>
    <property type="match status" value="1"/>
</dbReference>
<keyword evidence="2" id="KW-1185">Reference proteome</keyword>
<organism evidence="1 2">
    <name type="scientific">Reichenbachiella faecimaris</name>
    <dbReference type="NCBI Taxonomy" id="692418"/>
    <lineage>
        <taxon>Bacteria</taxon>
        <taxon>Pseudomonadati</taxon>
        <taxon>Bacteroidota</taxon>
        <taxon>Cytophagia</taxon>
        <taxon>Cytophagales</taxon>
        <taxon>Reichenbachiellaceae</taxon>
        <taxon>Reichenbachiella</taxon>
    </lineage>
</organism>